<comment type="subcellular location">
    <subcellularLocation>
        <location evidence="1">Plastid</location>
        <location evidence="1">Chloroplast</location>
    </subcellularLocation>
</comment>
<protein>
    <submittedName>
        <fullName evidence="13">CRM-domain containing factor CFM3</fullName>
    </submittedName>
</protein>
<reference evidence="14" key="1">
    <citation type="submission" date="2024-07" db="EMBL/GenBank/DDBJ databases">
        <title>Two chromosome-level genome assemblies of Korean endemic species Abeliophyllum distichum and Forsythia ovata (Oleaceae).</title>
        <authorList>
            <person name="Jang H."/>
        </authorList>
    </citation>
    <scope>NUCLEOTIDE SEQUENCE [LARGE SCALE GENOMIC DNA]</scope>
</reference>
<evidence type="ECO:0000256" key="7">
    <source>
        <dbReference type="ARBA" id="ARBA00022946"/>
    </source>
</evidence>
<keyword evidence="9" id="KW-0687">Ribonucleoprotein</keyword>
<evidence type="ECO:0000256" key="5">
    <source>
        <dbReference type="ARBA" id="ARBA00022737"/>
    </source>
</evidence>
<comment type="caution">
    <text evidence="13">The sequence shown here is derived from an EMBL/GenBank/DDBJ whole genome shotgun (WGS) entry which is preliminary data.</text>
</comment>
<feature type="domain" description="CRM" evidence="12">
    <location>
        <begin position="297"/>
        <end position="386"/>
    </location>
</feature>
<name>A0ABD1QVC1_9LAMI</name>
<organism evidence="13 14">
    <name type="scientific">Abeliophyllum distichum</name>
    <dbReference type="NCBI Taxonomy" id="126358"/>
    <lineage>
        <taxon>Eukaryota</taxon>
        <taxon>Viridiplantae</taxon>
        <taxon>Streptophyta</taxon>
        <taxon>Embryophyta</taxon>
        <taxon>Tracheophyta</taxon>
        <taxon>Spermatophyta</taxon>
        <taxon>Magnoliopsida</taxon>
        <taxon>eudicotyledons</taxon>
        <taxon>Gunneridae</taxon>
        <taxon>Pentapetalae</taxon>
        <taxon>asterids</taxon>
        <taxon>lamiids</taxon>
        <taxon>Lamiales</taxon>
        <taxon>Oleaceae</taxon>
        <taxon>Forsythieae</taxon>
        <taxon>Abeliophyllum</taxon>
    </lineage>
</organism>
<proteinExistence type="predicted"/>
<dbReference type="Gene3D" id="3.30.110.60">
    <property type="entry name" value="YhbY-like"/>
    <property type="match status" value="1"/>
</dbReference>
<keyword evidence="3" id="KW-0934">Plastid</keyword>
<sequence>MASSPLPLNFLSASSSYSSQSFYFITFHSQTHSSNKFRVQKLKFSCTHQSVQLESASHQEPNPIKKKRKPRPSFVEQIQDKWSLKIPSLREKFPWEEQEQEQESDDTIQVREEHGLQLSEGVVSVTVTEKNTSVRDSVRSSSRNKAILAPWVHGNKLRKALPDSEATKKFQEKSDQIGQKLDGFYEHCRNDEAFSSVAEDSEDLAKGVKLDGNCDEKSGKVDGIPIGLWEKNDILSDEGIKDARFEEDSWNISRKFSSKKGSVDVSDSMRLPWERGIDEEFVKGEKLTKSNTELAEKLTPEPELKRLRNVALRMVERMKVGAAGVTQALVDAIHMQWKKEEVVKLKFEGPPSKNMKRTHEILEARTGGLVIWRIRKFSSFIQRNVI</sequence>
<evidence type="ECO:0000313" key="14">
    <source>
        <dbReference type="Proteomes" id="UP001604336"/>
    </source>
</evidence>
<evidence type="ECO:0000259" key="12">
    <source>
        <dbReference type="PROSITE" id="PS51295"/>
    </source>
</evidence>
<evidence type="ECO:0000256" key="9">
    <source>
        <dbReference type="ARBA" id="ARBA00023274"/>
    </source>
</evidence>
<dbReference type="GO" id="GO:0009507">
    <property type="term" value="C:chloroplast"/>
    <property type="evidence" value="ECO:0007669"/>
    <property type="project" value="UniProtKB-SubCell"/>
</dbReference>
<dbReference type="EMBL" id="JBFOLK010000010">
    <property type="protein sequence ID" value="KAL2480155.1"/>
    <property type="molecule type" value="Genomic_DNA"/>
</dbReference>
<evidence type="ECO:0000256" key="10">
    <source>
        <dbReference type="PROSITE-ProRule" id="PRU00626"/>
    </source>
</evidence>
<dbReference type="AlphaFoldDB" id="A0ABD1QVC1"/>
<feature type="region of interest" description="Disordered" evidence="11">
    <location>
        <begin position="52"/>
        <end position="72"/>
    </location>
</feature>
<keyword evidence="8" id="KW-0508">mRNA splicing</keyword>
<dbReference type="SUPFAM" id="SSF75471">
    <property type="entry name" value="YhbY-like"/>
    <property type="match status" value="1"/>
</dbReference>
<accession>A0ABD1QVC1</accession>
<evidence type="ECO:0000256" key="4">
    <source>
        <dbReference type="ARBA" id="ARBA00022664"/>
    </source>
</evidence>
<dbReference type="GO" id="GO:1990904">
    <property type="term" value="C:ribonucleoprotein complex"/>
    <property type="evidence" value="ECO:0007669"/>
    <property type="project" value="UniProtKB-KW"/>
</dbReference>
<dbReference type="PROSITE" id="PS51295">
    <property type="entry name" value="CRM"/>
    <property type="match status" value="1"/>
</dbReference>
<evidence type="ECO:0000256" key="2">
    <source>
        <dbReference type="ARBA" id="ARBA00022528"/>
    </source>
</evidence>
<evidence type="ECO:0000256" key="3">
    <source>
        <dbReference type="ARBA" id="ARBA00022640"/>
    </source>
</evidence>
<evidence type="ECO:0000256" key="11">
    <source>
        <dbReference type="SAM" id="MobiDB-lite"/>
    </source>
</evidence>
<keyword evidence="6 10" id="KW-0694">RNA-binding</keyword>
<keyword evidence="14" id="KW-1185">Reference proteome</keyword>
<dbReference type="GO" id="GO:0000373">
    <property type="term" value="P:Group II intron splicing"/>
    <property type="evidence" value="ECO:0007669"/>
    <property type="project" value="UniProtKB-ARBA"/>
</dbReference>
<keyword evidence="4" id="KW-0507">mRNA processing</keyword>
<keyword evidence="7" id="KW-0809">Transit peptide</keyword>
<dbReference type="InterPro" id="IPR045278">
    <property type="entry name" value="CRS1/CFM2/CFM3"/>
</dbReference>
<evidence type="ECO:0000256" key="8">
    <source>
        <dbReference type="ARBA" id="ARBA00023187"/>
    </source>
</evidence>
<dbReference type="InterPro" id="IPR001890">
    <property type="entry name" value="RNA-binding_CRM"/>
</dbReference>
<evidence type="ECO:0000313" key="13">
    <source>
        <dbReference type="EMBL" id="KAL2480155.1"/>
    </source>
</evidence>
<dbReference type="Proteomes" id="UP001604336">
    <property type="component" value="Unassembled WGS sequence"/>
</dbReference>
<dbReference type="Pfam" id="PF01985">
    <property type="entry name" value="CRS1_YhbY"/>
    <property type="match status" value="1"/>
</dbReference>
<gene>
    <name evidence="13" type="ORF">Adt_33121</name>
</gene>
<dbReference type="PANTHER" id="PTHR31846:SF7">
    <property type="entry name" value="CRS1 _ YHBY (CRM) DOMAIN-CONTAINING PROTEIN"/>
    <property type="match status" value="1"/>
</dbReference>
<dbReference type="PANTHER" id="PTHR31846">
    <property type="entry name" value="CRS1 / YHBY (CRM) DOMAIN-CONTAINING PROTEIN"/>
    <property type="match status" value="1"/>
</dbReference>
<evidence type="ECO:0000256" key="1">
    <source>
        <dbReference type="ARBA" id="ARBA00004229"/>
    </source>
</evidence>
<keyword evidence="2" id="KW-0150">Chloroplast</keyword>
<dbReference type="GO" id="GO:0006397">
    <property type="term" value="P:mRNA processing"/>
    <property type="evidence" value="ECO:0007669"/>
    <property type="project" value="UniProtKB-KW"/>
</dbReference>
<dbReference type="SMART" id="SM01103">
    <property type="entry name" value="CRS1_YhbY"/>
    <property type="match status" value="1"/>
</dbReference>
<dbReference type="InterPro" id="IPR035920">
    <property type="entry name" value="YhbY-like_sf"/>
</dbReference>
<dbReference type="GO" id="GO:0003723">
    <property type="term" value="F:RNA binding"/>
    <property type="evidence" value="ECO:0007669"/>
    <property type="project" value="UniProtKB-UniRule"/>
</dbReference>
<keyword evidence="5" id="KW-0677">Repeat</keyword>
<evidence type="ECO:0000256" key="6">
    <source>
        <dbReference type="ARBA" id="ARBA00022884"/>
    </source>
</evidence>